<evidence type="ECO:0000256" key="1">
    <source>
        <dbReference type="ARBA" id="ARBA00009477"/>
    </source>
</evidence>
<dbReference type="Proteomes" id="UP000276260">
    <property type="component" value="Unassembled WGS sequence"/>
</dbReference>
<feature type="domain" description="CzcB-like C-terminal circularly permuted SH3-like" evidence="7">
    <location>
        <begin position="342"/>
        <end position="401"/>
    </location>
</feature>
<dbReference type="InterPro" id="IPR058625">
    <property type="entry name" value="MdtA-like_BSH"/>
</dbReference>
<feature type="domain" description="Multidrug resistance protein MdtA-like barrel-sandwich hybrid" evidence="5">
    <location>
        <begin position="186"/>
        <end position="248"/>
    </location>
</feature>
<name>A0A3P3QJJ0_9GAMM</name>
<dbReference type="PANTHER" id="PTHR30097">
    <property type="entry name" value="CATION EFFLUX SYSTEM PROTEIN CUSB"/>
    <property type="match status" value="1"/>
</dbReference>
<dbReference type="GO" id="GO:0015679">
    <property type="term" value="P:plasma membrane copper ion transport"/>
    <property type="evidence" value="ECO:0007669"/>
    <property type="project" value="TreeGrafter"/>
</dbReference>
<evidence type="ECO:0000313" key="8">
    <source>
        <dbReference type="EMBL" id="RRJ21342.1"/>
    </source>
</evidence>
<keyword evidence="2" id="KW-0813">Transport</keyword>
<feature type="region of interest" description="Disordered" evidence="3">
    <location>
        <begin position="28"/>
        <end position="47"/>
    </location>
</feature>
<dbReference type="GO" id="GO:0046914">
    <property type="term" value="F:transition metal ion binding"/>
    <property type="evidence" value="ECO:0007669"/>
    <property type="project" value="TreeGrafter"/>
</dbReference>
<keyword evidence="4" id="KW-0732">Signal</keyword>
<dbReference type="AlphaFoldDB" id="A0A3P3QJJ0"/>
<dbReference type="Pfam" id="PF25971">
    <property type="entry name" value="CzcB_N"/>
    <property type="match status" value="1"/>
</dbReference>
<gene>
    <name evidence="8" type="ORF">EIK76_10725</name>
</gene>
<evidence type="ECO:0000259" key="7">
    <source>
        <dbReference type="Pfam" id="PF25975"/>
    </source>
</evidence>
<dbReference type="Gene3D" id="2.40.420.20">
    <property type="match status" value="1"/>
</dbReference>
<dbReference type="EMBL" id="RRCF01000002">
    <property type="protein sequence ID" value="RRJ21342.1"/>
    <property type="molecule type" value="Genomic_DNA"/>
</dbReference>
<protein>
    <submittedName>
        <fullName evidence="8">HlyD family efflux transporter periplasmic adaptor subunit</fullName>
    </submittedName>
</protein>
<dbReference type="OrthoDB" id="9768185at2"/>
<reference evidence="8 9" key="1">
    <citation type="submission" date="2018-11" db="EMBL/GenBank/DDBJ databases">
        <title>Draft genome analysis of Rheinheimera mesophila isolated from an industrial waste site.</title>
        <authorList>
            <person name="Yu Q."/>
            <person name="Qi Y."/>
            <person name="Zhang H."/>
            <person name="Lu Y."/>
            <person name="Pu J."/>
        </authorList>
    </citation>
    <scope>NUCLEOTIDE SEQUENCE [LARGE SCALE GENOMIC DNA]</scope>
    <source>
        <strain evidence="8 9">IITR13</strain>
    </source>
</reference>
<feature type="signal peptide" evidence="4">
    <location>
        <begin position="1"/>
        <end position="24"/>
    </location>
</feature>
<organism evidence="8 9">
    <name type="scientific">Rheinheimera mesophila</name>
    <dbReference type="NCBI Taxonomy" id="1547515"/>
    <lineage>
        <taxon>Bacteria</taxon>
        <taxon>Pseudomonadati</taxon>
        <taxon>Pseudomonadota</taxon>
        <taxon>Gammaproteobacteria</taxon>
        <taxon>Chromatiales</taxon>
        <taxon>Chromatiaceae</taxon>
        <taxon>Rheinheimera</taxon>
    </lineage>
</organism>
<evidence type="ECO:0000259" key="5">
    <source>
        <dbReference type="Pfam" id="PF25917"/>
    </source>
</evidence>
<evidence type="ECO:0000259" key="6">
    <source>
        <dbReference type="Pfam" id="PF25971"/>
    </source>
</evidence>
<proteinExistence type="inferred from homology"/>
<feature type="compositionally biased region" description="Basic and acidic residues" evidence="3">
    <location>
        <begin position="28"/>
        <end position="42"/>
    </location>
</feature>
<sequence length="413" mass="45582">MNRSVFFFMLYLSLTLLISPAVFASGEHHEDEHQHTEAEPAKGPHGGRLLTQDDFAVEVTIYETEVEPEFRLYLYQNGEPVKTTAATLQVRLQRLGEAAELIQFSPELDYWLGDTVVREPHSFAVQIDVSYKGKNYQWQYDAFEGRTTLSARSVEKAGIELEQTRPGQIHTQLHLFGVVAPVPEQQVQVGAAYAGIVQDIAVKVGDKVVKGQRLASVQNPNSLKNYAIFAPLSGEVTASYVSVGSKVSEQPLLEISDFSSVYVEMSAFPSDTEQLKLGQQFLVQDLHGHQATTSQISYIAPQMTGGHIARARGVLANPDGHWRPGMHVKADVTVATVDVPLVIKKSALQLWNEKTVIFIKVGDVFEIRMPEIGRSDDTQVEVLSGVPLGVEYATTHSFILKADVMKSGASHDH</sequence>
<dbReference type="InterPro" id="IPR058646">
    <property type="entry name" value="CzcB_N"/>
</dbReference>
<accession>A0A3P3QJJ0</accession>
<dbReference type="Pfam" id="PF25975">
    <property type="entry name" value="CzcB_C"/>
    <property type="match status" value="1"/>
</dbReference>
<dbReference type="RefSeq" id="WP_046521323.1">
    <property type="nucleotide sequence ID" value="NZ_LAVS01000096.1"/>
</dbReference>
<dbReference type="InterPro" id="IPR058649">
    <property type="entry name" value="CzcB_C"/>
</dbReference>
<dbReference type="GO" id="GO:0060003">
    <property type="term" value="P:copper ion export"/>
    <property type="evidence" value="ECO:0007669"/>
    <property type="project" value="TreeGrafter"/>
</dbReference>
<dbReference type="PANTHER" id="PTHR30097:SF4">
    <property type="entry name" value="SLR6042 PROTEIN"/>
    <property type="match status" value="1"/>
</dbReference>
<comment type="similarity">
    <text evidence="1">Belongs to the membrane fusion protein (MFP) (TC 8.A.1) family.</text>
</comment>
<keyword evidence="9" id="KW-1185">Reference proteome</keyword>
<dbReference type="Pfam" id="PF25917">
    <property type="entry name" value="BSH_RND"/>
    <property type="match status" value="1"/>
</dbReference>
<comment type="caution">
    <text evidence="8">The sequence shown here is derived from an EMBL/GenBank/DDBJ whole genome shotgun (WGS) entry which is preliminary data.</text>
</comment>
<dbReference type="SUPFAM" id="SSF111369">
    <property type="entry name" value="HlyD-like secretion proteins"/>
    <property type="match status" value="1"/>
</dbReference>
<evidence type="ECO:0000256" key="4">
    <source>
        <dbReference type="SAM" id="SignalP"/>
    </source>
</evidence>
<feature type="domain" description="CzcB N-terminal" evidence="6">
    <location>
        <begin position="47"/>
        <end position="138"/>
    </location>
</feature>
<dbReference type="CDD" id="cd06850">
    <property type="entry name" value="biotinyl_domain"/>
    <property type="match status" value="1"/>
</dbReference>
<evidence type="ECO:0000256" key="3">
    <source>
        <dbReference type="SAM" id="MobiDB-lite"/>
    </source>
</evidence>
<evidence type="ECO:0000256" key="2">
    <source>
        <dbReference type="ARBA" id="ARBA00022448"/>
    </source>
</evidence>
<feature type="chain" id="PRO_5018667045" evidence="4">
    <location>
        <begin position="25"/>
        <end position="413"/>
    </location>
</feature>
<dbReference type="Gene3D" id="2.40.50.100">
    <property type="match status" value="1"/>
</dbReference>
<evidence type="ECO:0000313" key="9">
    <source>
        <dbReference type="Proteomes" id="UP000276260"/>
    </source>
</evidence>
<dbReference type="GO" id="GO:0030288">
    <property type="term" value="C:outer membrane-bounded periplasmic space"/>
    <property type="evidence" value="ECO:0007669"/>
    <property type="project" value="TreeGrafter"/>
</dbReference>
<dbReference type="InterPro" id="IPR051909">
    <property type="entry name" value="MFP_Cation_Efflux"/>
</dbReference>